<evidence type="ECO:0000256" key="10">
    <source>
        <dbReference type="ARBA" id="ARBA00022827"/>
    </source>
</evidence>
<evidence type="ECO:0000256" key="26">
    <source>
        <dbReference type="ARBA" id="ARBA00048041"/>
    </source>
</evidence>
<comment type="catalytic activity">
    <reaction evidence="23">
        <text>sulcatone + NADPH + O2 + H(+) = 4-methylpent-3-en-1-yl acetate + NADP(+) + H2O</text>
        <dbReference type="Rhea" id="RHEA:54864"/>
        <dbReference type="ChEBI" id="CHEBI:15377"/>
        <dbReference type="ChEBI" id="CHEBI:15378"/>
        <dbReference type="ChEBI" id="CHEBI:15379"/>
        <dbReference type="ChEBI" id="CHEBI:16310"/>
        <dbReference type="ChEBI" id="CHEBI:57783"/>
        <dbReference type="ChEBI" id="CHEBI:58349"/>
        <dbReference type="ChEBI" id="CHEBI:138373"/>
    </reaction>
    <physiologicalReaction direction="left-to-right" evidence="23">
        <dbReference type="Rhea" id="RHEA:54865"/>
    </physiologicalReaction>
</comment>
<evidence type="ECO:0000256" key="6">
    <source>
        <dbReference type="ARBA" id="ARBA00022553"/>
    </source>
</evidence>
<evidence type="ECO:0000256" key="24">
    <source>
        <dbReference type="ARBA" id="ARBA00047864"/>
    </source>
</evidence>
<dbReference type="GO" id="GO:0006629">
    <property type="term" value="P:lipid metabolic process"/>
    <property type="evidence" value="ECO:0007669"/>
    <property type="project" value="UniProtKB-KW"/>
</dbReference>
<evidence type="ECO:0000256" key="9">
    <source>
        <dbReference type="ARBA" id="ARBA00022824"/>
    </source>
</evidence>
<dbReference type="InterPro" id="IPR000960">
    <property type="entry name" value="Flavin_mOase"/>
</dbReference>
<dbReference type="InterPro" id="IPR036188">
    <property type="entry name" value="FAD/NAD-bd_sf"/>
</dbReference>
<protein>
    <recommendedName>
        <fullName evidence="34">Flavin-containing monooxygenase</fullName>
        <ecNumber evidence="34">1.-.-.-</ecNumber>
    </recommendedName>
</protein>
<comment type="catalytic activity">
    <reaction evidence="22">
        <text>heptan-2-one + NADPH + O2 + H(+) = pentyl acetate + NADP(+) + H2O</text>
        <dbReference type="Rhea" id="RHEA:54836"/>
        <dbReference type="ChEBI" id="CHEBI:5672"/>
        <dbReference type="ChEBI" id="CHEBI:15377"/>
        <dbReference type="ChEBI" id="CHEBI:15378"/>
        <dbReference type="ChEBI" id="CHEBI:15379"/>
        <dbReference type="ChEBI" id="CHEBI:57783"/>
        <dbReference type="ChEBI" id="CHEBI:58349"/>
        <dbReference type="ChEBI" id="CHEBI:87362"/>
    </reaction>
    <physiologicalReaction direction="left-to-right" evidence="22">
        <dbReference type="Rhea" id="RHEA:54837"/>
    </physiologicalReaction>
</comment>
<comment type="caution">
    <text evidence="36">The sequence shown here is derived from an EMBL/GenBank/DDBJ whole genome shotgun (WGS) entry which is preliminary data.</text>
</comment>
<keyword evidence="37" id="KW-1185">Reference proteome</keyword>
<dbReference type="PIRSF" id="PIRSF000332">
    <property type="entry name" value="FMO"/>
    <property type="match status" value="1"/>
</dbReference>
<keyword evidence="9 33" id="KW-0256">Endoplasmic reticulum</keyword>
<comment type="catalytic activity">
    <reaction evidence="31">
        <text>N,N-dimethylaniline + NADPH + O2 + H(+) = N,N-dimethylaniline N-oxide + NADP(+) + H2O</text>
        <dbReference type="Rhea" id="RHEA:24468"/>
        <dbReference type="ChEBI" id="CHEBI:15377"/>
        <dbReference type="ChEBI" id="CHEBI:15378"/>
        <dbReference type="ChEBI" id="CHEBI:15379"/>
        <dbReference type="ChEBI" id="CHEBI:16269"/>
        <dbReference type="ChEBI" id="CHEBI:17735"/>
        <dbReference type="ChEBI" id="CHEBI:57783"/>
        <dbReference type="ChEBI" id="CHEBI:58349"/>
        <dbReference type="EC" id="1.14.13.8"/>
    </reaction>
    <physiologicalReaction direction="left-to-right" evidence="31">
        <dbReference type="Rhea" id="RHEA:24469"/>
    </physiologicalReaction>
</comment>
<evidence type="ECO:0000256" key="28">
    <source>
        <dbReference type="ARBA" id="ARBA00048459"/>
    </source>
</evidence>
<dbReference type="PRINTS" id="PR01125">
    <property type="entry name" value="FMOXYGENASE5"/>
</dbReference>
<keyword evidence="6" id="KW-0597">Phosphoprotein</keyword>
<organism evidence="36 37">
    <name type="scientific">Mytilus edulis</name>
    <name type="common">Blue mussel</name>
    <dbReference type="NCBI Taxonomy" id="6550"/>
    <lineage>
        <taxon>Eukaryota</taxon>
        <taxon>Metazoa</taxon>
        <taxon>Spiralia</taxon>
        <taxon>Lophotrochozoa</taxon>
        <taxon>Mollusca</taxon>
        <taxon>Bivalvia</taxon>
        <taxon>Autobranchia</taxon>
        <taxon>Pteriomorphia</taxon>
        <taxon>Mytilida</taxon>
        <taxon>Mytiloidea</taxon>
        <taxon>Mytilidae</taxon>
        <taxon>Mytilinae</taxon>
        <taxon>Mytilus</taxon>
    </lineage>
</organism>
<dbReference type="GO" id="GO:0034899">
    <property type="term" value="F:trimethylamine monooxygenase activity"/>
    <property type="evidence" value="ECO:0007669"/>
    <property type="project" value="UniProtKB-EC"/>
</dbReference>
<sequence length="561" mass="64706">MRKNSVTYVKTSDMKRRVAIIGAGCSGLTAIKACLEEHLQPVCFEREDDVGGLWNYNDEPKLGKGSVFKSTVINVSKEMMAFSDFPPPRHHATFGPHRQVLDYFKLYAENFGLSEFIRFNTSVEKVEQAEDYEETGRWTLIYRNATTDDVKTEIFDGVMVCTGHHTFPHMPIFYGKRQFRGRIMHSHSYRDSTEYADKKVLVVGLGNSGVDIAVDLCKHAKQVYLSSRRGAWIISRKFLCGIPADAFANTRLLFSLPKSFLKWAFQFFANLHFNHGLYGLKPQNRGLETHPTISDDLPVKMLSGQVILKPNVQHFTETGVILDNNECIEVDDVIFATGYDFKFPFFDDQVISVDKNKVYLYKYMFPPHLPYPTLAFIGLVQVIGAVMPVSEMQCRWFTRLLKGQNTLPFREIMEEDIEQKRKRFSFIKTQRHTIQSFYIEYMDEVAKEIGAKPNLFRMIFKDPVLAFHCFCSPCIPAQYRLVGPCKWDGARECIKTAWQRSLSPLSETSFPWNRSDAKKSSTDDKKWLTDDISTTAIVTVLFFIVIYMYFSPRTHLSKCYF</sequence>
<comment type="catalytic activity">
    <reaction evidence="24">
        <text>NADPH + O2 + H(+) = H2O2 + NADP(+)</text>
        <dbReference type="Rhea" id="RHEA:11260"/>
        <dbReference type="ChEBI" id="CHEBI:15378"/>
        <dbReference type="ChEBI" id="CHEBI:15379"/>
        <dbReference type="ChEBI" id="CHEBI:16240"/>
        <dbReference type="ChEBI" id="CHEBI:57783"/>
        <dbReference type="ChEBI" id="CHEBI:58349"/>
        <dbReference type="EC" id="1.6.3.1"/>
    </reaction>
    <physiologicalReaction direction="left-to-right" evidence="24">
        <dbReference type="Rhea" id="RHEA:11261"/>
    </physiologicalReaction>
</comment>
<dbReference type="PANTHER" id="PTHR23023">
    <property type="entry name" value="DIMETHYLANILINE MONOOXYGENASE"/>
    <property type="match status" value="1"/>
</dbReference>
<dbReference type="EMBL" id="CAJPWZ010003030">
    <property type="protein sequence ID" value="CAG2250075.1"/>
    <property type="molecule type" value="Genomic_DNA"/>
</dbReference>
<keyword evidence="16" id="KW-0443">Lipid metabolism</keyword>
<dbReference type="InterPro" id="IPR020946">
    <property type="entry name" value="Flavin_mOase-like"/>
</dbReference>
<evidence type="ECO:0000256" key="20">
    <source>
        <dbReference type="ARBA" id="ARBA00047338"/>
    </source>
</evidence>
<dbReference type="InterPro" id="IPR050346">
    <property type="entry name" value="FMO-like"/>
</dbReference>
<evidence type="ECO:0000256" key="25">
    <source>
        <dbReference type="ARBA" id="ARBA00047977"/>
    </source>
</evidence>
<evidence type="ECO:0000256" key="12">
    <source>
        <dbReference type="ARBA" id="ARBA00022857"/>
    </source>
</evidence>
<evidence type="ECO:0000256" key="15">
    <source>
        <dbReference type="ARBA" id="ARBA00023033"/>
    </source>
</evidence>
<evidence type="ECO:0000256" key="1">
    <source>
        <dbReference type="ARBA" id="ARBA00001974"/>
    </source>
</evidence>
<keyword evidence="14 33" id="KW-0560">Oxidoreductase</keyword>
<keyword evidence="8 35" id="KW-0812">Transmembrane</keyword>
<evidence type="ECO:0000256" key="21">
    <source>
        <dbReference type="ARBA" id="ARBA00047426"/>
    </source>
</evidence>
<evidence type="ECO:0000313" key="37">
    <source>
        <dbReference type="Proteomes" id="UP000683360"/>
    </source>
</evidence>
<comment type="function">
    <text evidence="18">Acts as a Baeyer-Villiger monooxygenase on a broad range of substrates. Catalyzes the insertion of an oxygen atom into a carbon-carbon bond adjacent to a carbonyl, which converts ketones to esters. Active on diverse carbonyl compounds, whereas soft nucleophiles are mostly non- or poorly reactive. In contrast with other forms of FMO it is non- or poorly active on 'classical' substrates such as drugs, pesticides, and dietary components containing soft nucleophilic heteroatoms. Able to oxidize drug molecules bearing a carbonyl group on an aliphatic chain, such as nabumetone and pentoxifylline. Also, in the absence of substrates, shows slow but yet significant NADPH oxidase activity. Acts as a positive modulator of cholesterol biosynthesis as well as glucose homeostasis, promoting metabolic aging via pleiotropic effects.</text>
</comment>
<comment type="catalytic activity">
    <reaction evidence="21">
        <text>hexan-3-one + NADPH + O2 + H(+) = propyl propanoate + NADP(+) + H2O</text>
        <dbReference type="Rhea" id="RHEA:54848"/>
        <dbReference type="ChEBI" id="CHEBI:15377"/>
        <dbReference type="ChEBI" id="CHEBI:15378"/>
        <dbReference type="ChEBI" id="CHEBI:15379"/>
        <dbReference type="ChEBI" id="CHEBI:57783"/>
        <dbReference type="ChEBI" id="CHEBI:58349"/>
        <dbReference type="ChEBI" id="CHEBI:89828"/>
        <dbReference type="ChEBI" id="CHEBI:89891"/>
    </reaction>
    <physiologicalReaction direction="left-to-right" evidence="21">
        <dbReference type="Rhea" id="RHEA:54849"/>
    </physiologicalReaction>
</comment>
<comment type="catalytic activity">
    <reaction evidence="28">
        <text>octan-3-one + NADPH + O2 + H(+) = ethyl hexanoate + NADP(+) + H2O</text>
        <dbReference type="Rhea" id="RHEA:54856"/>
        <dbReference type="ChEBI" id="CHEBI:15377"/>
        <dbReference type="ChEBI" id="CHEBI:15378"/>
        <dbReference type="ChEBI" id="CHEBI:15379"/>
        <dbReference type="ChEBI" id="CHEBI:57783"/>
        <dbReference type="ChEBI" id="CHEBI:58349"/>
        <dbReference type="ChEBI" id="CHEBI:80946"/>
        <dbReference type="ChEBI" id="CHEBI:86055"/>
    </reaction>
    <physiologicalReaction direction="left-to-right" evidence="28">
        <dbReference type="Rhea" id="RHEA:54857"/>
    </physiologicalReaction>
</comment>
<evidence type="ECO:0000256" key="29">
    <source>
        <dbReference type="ARBA" id="ARBA00048989"/>
    </source>
</evidence>
<name>A0A8S3V152_MYTED</name>
<dbReference type="GO" id="GO:0016174">
    <property type="term" value="F:NAD(P)H oxidase H2O2-forming activity"/>
    <property type="evidence" value="ECO:0007669"/>
    <property type="project" value="UniProtKB-EC"/>
</dbReference>
<evidence type="ECO:0000256" key="16">
    <source>
        <dbReference type="ARBA" id="ARBA00023098"/>
    </source>
</evidence>
<evidence type="ECO:0000256" key="30">
    <source>
        <dbReference type="ARBA" id="ARBA00048990"/>
    </source>
</evidence>
<comment type="catalytic activity">
    <reaction evidence="27">
        <text>trimethylamine + NADPH + O2 = trimethylamine N-oxide + NADP(+) + H2O</text>
        <dbReference type="Rhea" id="RHEA:31979"/>
        <dbReference type="ChEBI" id="CHEBI:15377"/>
        <dbReference type="ChEBI" id="CHEBI:15379"/>
        <dbReference type="ChEBI" id="CHEBI:15724"/>
        <dbReference type="ChEBI" id="CHEBI:57783"/>
        <dbReference type="ChEBI" id="CHEBI:58349"/>
        <dbReference type="ChEBI" id="CHEBI:58389"/>
        <dbReference type="EC" id="1.14.13.148"/>
    </reaction>
    <physiologicalReaction direction="left-to-right" evidence="27">
        <dbReference type="Rhea" id="RHEA:31980"/>
    </physiologicalReaction>
</comment>
<dbReference type="GO" id="GO:0050661">
    <property type="term" value="F:NADP binding"/>
    <property type="evidence" value="ECO:0007669"/>
    <property type="project" value="InterPro"/>
</dbReference>
<evidence type="ECO:0000256" key="35">
    <source>
        <dbReference type="SAM" id="Phobius"/>
    </source>
</evidence>
<comment type="catalytic activity">
    <reaction evidence="29">
        <text>(2E)-geranial + NADPH + O2 + H(+) = (1E)-2,6-dimethylhepta-1,5-dien-1-yl formate + NADP(+) + H2O</text>
        <dbReference type="Rhea" id="RHEA:54860"/>
        <dbReference type="ChEBI" id="CHEBI:15377"/>
        <dbReference type="ChEBI" id="CHEBI:15378"/>
        <dbReference type="ChEBI" id="CHEBI:15379"/>
        <dbReference type="ChEBI" id="CHEBI:16980"/>
        <dbReference type="ChEBI" id="CHEBI:57783"/>
        <dbReference type="ChEBI" id="CHEBI:58349"/>
        <dbReference type="ChEBI" id="CHEBI:138375"/>
    </reaction>
    <physiologicalReaction direction="left-to-right" evidence="29">
        <dbReference type="Rhea" id="RHEA:54861"/>
    </physiologicalReaction>
</comment>
<accession>A0A8S3V152</accession>
<dbReference type="Proteomes" id="UP000683360">
    <property type="component" value="Unassembled WGS sequence"/>
</dbReference>
<keyword evidence="15 33" id="KW-0503">Monooxygenase</keyword>
<evidence type="ECO:0000256" key="11">
    <source>
        <dbReference type="ARBA" id="ARBA00022848"/>
    </source>
</evidence>
<evidence type="ECO:0000256" key="33">
    <source>
        <dbReference type="PIRNR" id="PIRNR000332"/>
    </source>
</evidence>
<evidence type="ECO:0000256" key="3">
    <source>
        <dbReference type="ARBA" id="ARBA00004524"/>
    </source>
</evidence>
<evidence type="ECO:0000256" key="17">
    <source>
        <dbReference type="ARBA" id="ARBA00023136"/>
    </source>
</evidence>
<gene>
    <name evidence="36" type="ORF">MEDL_61817</name>
</gene>
<comment type="catalytic activity">
    <reaction evidence="26">
        <text>hypotaurine + NADPH + O2 + H(+) = taurine + NADP(+) + H2O</text>
        <dbReference type="Rhea" id="RHEA:69819"/>
        <dbReference type="ChEBI" id="CHEBI:15377"/>
        <dbReference type="ChEBI" id="CHEBI:15378"/>
        <dbReference type="ChEBI" id="CHEBI:15379"/>
        <dbReference type="ChEBI" id="CHEBI:57783"/>
        <dbReference type="ChEBI" id="CHEBI:57853"/>
        <dbReference type="ChEBI" id="CHEBI:58349"/>
        <dbReference type="ChEBI" id="CHEBI:507393"/>
        <dbReference type="EC" id="1.14.13.8"/>
    </reaction>
    <physiologicalReaction direction="left-to-right" evidence="26">
        <dbReference type="Rhea" id="RHEA:69820"/>
    </physiologicalReaction>
</comment>
<evidence type="ECO:0000256" key="32">
    <source>
        <dbReference type="ARBA" id="ARBA00049475"/>
    </source>
</evidence>
<proteinExistence type="inferred from homology"/>
<dbReference type="GO" id="GO:0004499">
    <property type="term" value="F:N,N-dimethylaniline monooxygenase activity"/>
    <property type="evidence" value="ECO:0007669"/>
    <property type="project" value="UniProtKB-UniRule"/>
</dbReference>
<comment type="subcellular location">
    <subcellularLocation>
        <location evidence="2">Endoplasmic reticulum membrane</location>
        <topology evidence="2">Single-pass membrane protein</topology>
    </subcellularLocation>
    <subcellularLocation>
        <location evidence="3">Microsome membrane</location>
    </subcellularLocation>
</comment>
<comment type="cofactor">
    <cofactor evidence="1 33 34">
        <name>FAD</name>
        <dbReference type="ChEBI" id="CHEBI:57692"/>
    </cofactor>
</comment>
<evidence type="ECO:0000256" key="23">
    <source>
        <dbReference type="ARBA" id="ARBA00047855"/>
    </source>
</evidence>
<feature type="transmembrane region" description="Helical" evidence="35">
    <location>
        <begin position="528"/>
        <end position="550"/>
    </location>
</feature>
<comment type="similarity">
    <text evidence="4 33 34">Belongs to the FMO family.</text>
</comment>
<dbReference type="PRINTS" id="PR00370">
    <property type="entry name" value="FMOXYGENASE"/>
</dbReference>
<evidence type="ECO:0000256" key="8">
    <source>
        <dbReference type="ARBA" id="ARBA00022692"/>
    </source>
</evidence>
<reference evidence="36" key="1">
    <citation type="submission" date="2021-03" db="EMBL/GenBank/DDBJ databases">
        <authorList>
            <person name="Bekaert M."/>
        </authorList>
    </citation>
    <scope>NUCLEOTIDE SEQUENCE</scope>
</reference>
<dbReference type="GO" id="GO:0050660">
    <property type="term" value="F:flavin adenine dinucleotide binding"/>
    <property type="evidence" value="ECO:0007669"/>
    <property type="project" value="InterPro"/>
</dbReference>
<feature type="transmembrane region" description="Helical" evidence="35">
    <location>
        <begin position="369"/>
        <end position="389"/>
    </location>
</feature>
<comment type="function">
    <text evidence="19">Broad spectrum monooxygenase that catalyzes the oxygenation of a wide variety of nitrogen- and sulfur-containing compounds including xenobiotics. Catalyzes the S-oxygenation of hypotaurine to produce taurine, an organic osmolyte involved in cell volume regulation as well as a variety of cytoprotective and developmental processes. In vitro, catalyzes the N-oxygenation of trimethylamine (TMA) to produce trimethylamine N-oxide (TMAO) and could therefore participate to the detoxification of this compound that is generated by the action of gut microbiota from dietary precursors such as choline, choline containing compounds, betaine or L-carnitine.</text>
</comment>
<keyword evidence="17 33" id="KW-0472">Membrane</keyword>
<evidence type="ECO:0000313" key="36">
    <source>
        <dbReference type="EMBL" id="CAG2250075.1"/>
    </source>
</evidence>
<evidence type="ECO:0000256" key="19">
    <source>
        <dbReference type="ARBA" id="ARBA00045957"/>
    </source>
</evidence>
<dbReference type="InterPro" id="IPR002257">
    <property type="entry name" value="Flavin_mOase_5"/>
</dbReference>
<keyword evidence="11" id="KW-0492">Microsome</keyword>
<evidence type="ECO:0000256" key="7">
    <source>
        <dbReference type="ARBA" id="ARBA00022630"/>
    </source>
</evidence>
<dbReference type="OrthoDB" id="66881at2759"/>
<comment type="catalytic activity">
    <reaction evidence="30">
        <text>heptan-4-one + NADPH + O2 + H(+) = propyl butanoate + NADP(+) + H2O</text>
        <dbReference type="Rhea" id="RHEA:54852"/>
        <dbReference type="ChEBI" id="CHEBI:15377"/>
        <dbReference type="ChEBI" id="CHEBI:15378"/>
        <dbReference type="ChEBI" id="CHEBI:15379"/>
        <dbReference type="ChEBI" id="CHEBI:57783"/>
        <dbReference type="ChEBI" id="CHEBI:58349"/>
        <dbReference type="ChEBI" id="CHEBI:89484"/>
        <dbReference type="ChEBI" id="CHEBI:89719"/>
    </reaction>
    <physiologicalReaction direction="left-to-right" evidence="30">
        <dbReference type="Rhea" id="RHEA:54853"/>
    </physiologicalReaction>
</comment>
<evidence type="ECO:0000256" key="13">
    <source>
        <dbReference type="ARBA" id="ARBA00022989"/>
    </source>
</evidence>
<dbReference type="EC" id="1.-.-.-" evidence="34"/>
<comment type="catalytic activity">
    <reaction evidence="20">
        <text>hypotaurine + NADH + O2 + H(+) = taurine + NAD(+) + H2O</text>
        <dbReference type="Rhea" id="RHEA:74111"/>
        <dbReference type="ChEBI" id="CHEBI:15377"/>
        <dbReference type="ChEBI" id="CHEBI:15378"/>
        <dbReference type="ChEBI" id="CHEBI:15379"/>
        <dbReference type="ChEBI" id="CHEBI:57540"/>
        <dbReference type="ChEBI" id="CHEBI:57853"/>
        <dbReference type="ChEBI" id="CHEBI:57945"/>
        <dbReference type="ChEBI" id="CHEBI:507393"/>
        <dbReference type="EC" id="1.14.13.8"/>
    </reaction>
    <physiologicalReaction direction="left-to-right" evidence="20">
        <dbReference type="Rhea" id="RHEA:74112"/>
    </physiologicalReaction>
</comment>
<evidence type="ECO:0000256" key="18">
    <source>
        <dbReference type="ARBA" id="ARBA00045722"/>
    </source>
</evidence>
<dbReference type="GO" id="GO:0005789">
    <property type="term" value="C:endoplasmic reticulum membrane"/>
    <property type="evidence" value="ECO:0007669"/>
    <property type="project" value="UniProtKB-SubCell"/>
</dbReference>
<comment type="catalytic activity">
    <reaction evidence="25">
        <text>hexan-3-one + NADPH + O2 + H(+) = ethyl butanoate + NADP(+) + H2O</text>
        <dbReference type="Rhea" id="RHEA:54844"/>
        <dbReference type="ChEBI" id="CHEBI:15377"/>
        <dbReference type="ChEBI" id="CHEBI:15378"/>
        <dbReference type="ChEBI" id="CHEBI:15379"/>
        <dbReference type="ChEBI" id="CHEBI:57783"/>
        <dbReference type="ChEBI" id="CHEBI:58349"/>
        <dbReference type="ChEBI" id="CHEBI:88764"/>
        <dbReference type="ChEBI" id="CHEBI:89891"/>
    </reaction>
    <physiologicalReaction direction="left-to-right" evidence="25">
        <dbReference type="Rhea" id="RHEA:54845"/>
    </physiologicalReaction>
</comment>
<keyword evidence="12 33" id="KW-0521">NADP</keyword>
<evidence type="ECO:0000256" key="31">
    <source>
        <dbReference type="ARBA" id="ARBA00049443"/>
    </source>
</evidence>
<dbReference type="SUPFAM" id="SSF51905">
    <property type="entry name" value="FAD/NAD(P)-binding domain"/>
    <property type="match status" value="2"/>
</dbReference>
<keyword evidence="10 33" id="KW-0274">FAD</keyword>
<dbReference type="AlphaFoldDB" id="A0A8S3V152"/>
<dbReference type="FunFam" id="3.50.50.60:FF:000159">
    <property type="entry name" value="Dimethylaniline monooxygenase [N-oxide-forming]"/>
    <property type="match status" value="1"/>
</dbReference>
<evidence type="ECO:0000256" key="34">
    <source>
        <dbReference type="RuleBase" id="RU361177"/>
    </source>
</evidence>
<comment type="catalytic activity">
    <reaction evidence="32">
        <text>octan-3-one + NADPH + O2 + H(+) = pentyl propanoate + NADP(+) + H2O</text>
        <dbReference type="Rhea" id="RHEA:54840"/>
        <dbReference type="ChEBI" id="CHEBI:15377"/>
        <dbReference type="ChEBI" id="CHEBI:15378"/>
        <dbReference type="ChEBI" id="CHEBI:15379"/>
        <dbReference type="ChEBI" id="CHEBI:57783"/>
        <dbReference type="ChEBI" id="CHEBI:58349"/>
        <dbReference type="ChEBI" id="CHEBI:80946"/>
        <dbReference type="ChEBI" id="CHEBI:87373"/>
    </reaction>
    <physiologicalReaction direction="left-to-right" evidence="32">
        <dbReference type="Rhea" id="RHEA:54841"/>
    </physiologicalReaction>
</comment>
<evidence type="ECO:0000256" key="22">
    <source>
        <dbReference type="ARBA" id="ARBA00047574"/>
    </source>
</evidence>
<evidence type="ECO:0000256" key="14">
    <source>
        <dbReference type="ARBA" id="ARBA00023002"/>
    </source>
</evidence>
<keyword evidence="5" id="KW-0488">Methylation</keyword>
<keyword evidence="7 33" id="KW-0285">Flavoprotein</keyword>
<evidence type="ECO:0000256" key="5">
    <source>
        <dbReference type="ARBA" id="ARBA00022481"/>
    </source>
</evidence>
<evidence type="ECO:0000256" key="4">
    <source>
        <dbReference type="ARBA" id="ARBA00009183"/>
    </source>
</evidence>
<dbReference type="Pfam" id="PF00743">
    <property type="entry name" value="FMO-like"/>
    <property type="match status" value="1"/>
</dbReference>
<keyword evidence="13 35" id="KW-1133">Transmembrane helix</keyword>
<evidence type="ECO:0000256" key="27">
    <source>
        <dbReference type="ARBA" id="ARBA00048088"/>
    </source>
</evidence>
<evidence type="ECO:0000256" key="2">
    <source>
        <dbReference type="ARBA" id="ARBA00004389"/>
    </source>
</evidence>
<dbReference type="Gene3D" id="3.50.50.60">
    <property type="entry name" value="FAD/NAD(P)-binding domain"/>
    <property type="match status" value="2"/>
</dbReference>